<accession>A0ABU3JPB4</accession>
<protein>
    <submittedName>
        <fullName evidence="2">Uncharacterized protein</fullName>
    </submittedName>
</protein>
<evidence type="ECO:0000313" key="2">
    <source>
        <dbReference type="EMBL" id="MDT6983776.1"/>
    </source>
</evidence>
<dbReference type="Proteomes" id="UP001249760">
    <property type="component" value="Unassembled WGS sequence"/>
</dbReference>
<dbReference type="RefSeq" id="WP_394306050.1">
    <property type="nucleotide sequence ID" value="NZ_JASKMA010000006.1"/>
</dbReference>
<name>A0ABU3JPB4_9ACTN</name>
<organism evidence="2 3">
    <name type="scientific">Streptomyces lusitanus</name>
    <dbReference type="NCBI Taxonomy" id="68232"/>
    <lineage>
        <taxon>Bacteria</taxon>
        <taxon>Bacillati</taxon>
        <taxon>Actinomycetota</taxon>
        <taxon>Actinomycetes</taxon>
        <taxon>Kitasatosporales</taxon>
        <taxon>Streptomycetaceae</taxon>
        <taxon>Streptomyces</taxon>
    </lineage>
</organism>
<sequence>MTLKDALRTTSTLAVGGDEDDGGEPNPPTGDSDDGRDYSG</sequence>
<comment type="caution">
    <text evidence="2">The sequence shown here is derived from an EMBL/GenBank/DDBJ whole genome shotgun (WGS) entry which is preliminary data.</text>
</comment>
<feature type="region of interest" description="Disordered" evidence="1">
    <location>
        <begin position="1"/>
        <end position="40"/>
    </location>
</feature>
<proteinExistence type="predicted"/>
<keyword evidence="3" id="KW-1185">Reference proteome</keyword>
<gene>
    <name evidence="2" type="ORF">QNO04_09900</name>
</gene>
<dbReference type="EMBL" id="JASKMA010000006">
    <property type="protein sequence ID" value="MDT6983776.1"/>
    <property type="molecule type" value="Genomic_DNA"/>
</dbReference>
<evidence type="ECO:0000256" key="1">
    <source>
        <dbReference type="SAM" id="MobiDB-lite"/>
    </source>
</evidence>
<reference evidence="2 3" key="1">
    <citation type="submission" date="2023-05" db="EMBL/GenBank/DDBJ databases">
        <title>Streptomyces fuscus sp. nov., a brown-black pigment producing actinomyces isolated from dry sand of Sea duck farm.</title>
        <authorList>
            <person name="Xie J."/>
            <person name="Shen N."/>
        </authorList>
    </citation>
    <scope>NUCLEOTIDE SEQUENCE [LARGE SCALE GENOMIC DNA]</scope>
    <source>
        <strain evidence="2 3">CGMCC 4.1745</strain>
    </source>
</reference>
<evidence type="ECO:0000313" key="3">
    <source>
        <dbReference type="Proteomes" id="UP001249760"/>
    </source>
</evidence>